<dbReference type="InterPro" id="IPR036397">
    <property type="entry name" value="RNaseH_sf"/>
</dbReference>
<dbReference type="EMBL" id="LLXX01000164">
    <property type="protein sequence ID" value="KRR00509.1"/>
    <property type="molecule type" value="Genomic_DNA"/>
</dbReference>
<gene>
    <name evidence="2" type="ORF">CP49_41845</name>
</gene>
<protein>
    <submittedName>
        <fullName evidence="2">Transposase</fullName>
    </submittedName>
</protein>
<dbReference type="Pfam" id="PF13276">
    <property type="entry name" value="HTH_21"/>
    <property type="match status" value="1"/>
</dbReference>
<organism evidence="2 3">
    <name type="scientific">Bradyrhizobium valentinum</name>
    <dbReference type="NCBI Taxonomy" id="1518501"/>
    <lineage>
        <taxon>Bacteria</taxon>
        <taxon>Pseudomonadati</taxon>
        <taxon>Pseudomonadota</taxon>
        <taxon>Alphaproteobacteria</taxon>
        <taxon>Hyphomicrobiales</taxon>
        <taxon>Nitrobacteraceae</taxon>
        <taxon>Bradyrhizobium</taxon>
    </lineage>
</organism>
<dbReference type="InterPro" id="IPR025948">
    <property type="entry name" value="HTH-like_dom"/>
</dbReference>
<dbReference type="Pfam" id="PF13333">
    <property type="entry name" value="rve_2"/>
    <property type="match status" value="1"/>
</dbReference>
<dbReference type="SUPFAM" id="SSF53098">
    <property type="entry name" value="Ribonuclease H-like"/>
    <property type="match status" value="1"/>
</dbReference>
<dbReference type="RefSeq" id="WP_057853625.1">
    <property type="nucleotide sequence ID" value="NZ_LLXX01000164.1"/>
</dbReference>
<dbReference type="GO" id="GO:0003676">
    <property type="term" value="F:nucleic acid binding"/>
    <property type="evidence" value="ECO:0007669"/>
    <property type="project" value="InterPro"/>
</dbReference>
<dbReference type="InterPro" id="IPR001584">
    <property type="entry name" value="Integrase_cat-core"/>
</dbReference>
<comment type="caution">
    <text evidence="2">The sequence shown here is derived from an EMBL/GenBank/DDBJ whole genome shotgun (WGS) entry which is preliminary data.</text>
</comment>
<dbReference type="GO" id="GO:0015074">
    <property type="term" value="P:DNA integration"/>
    <property type="evidence" value="ECO:0007669"/>
    <property type="project" value="InterPro"/>
</dbReference>
<dbReference type="PANTHER" id="PTHR46889">
    <property type="entry name" value="TRANSPOSASE INSF FOR INSERTION SEQUENCE IS3B-RELATED"/>
    <property type="match status" value="1"/>
</dbReference>
<dbReference type="PANTHER" id="PTHR46889:SF7">
    <property type="entry name" value="TRANSPOSASE FOR INSERTION SEQUENCE ELEMENT IS904"/>
    <property type="match status" value="1"/>
</dbReference>
<evidence type="ECO:0000259" key="1">
    <source>
        <dbReference type="PROSITE" id="PS50994"/>
    </source>
</evidence>
<keyword evidence="3" id="KW-1185">Reference proteome</keyword>
<dbReference type="InterPro" id="IPR050900">
    <property type="entry name" value="Transposase_IS3/IS150/IS904"/>
</dbReference>
<dbReference type="PROSITE" id="PS50994">
    <property type="entry name" value="INTEGRASE"/>
    <property type="match status" value="1"/>
</dbReference>
<dbReference type="Proteomes" id="UP000051913">
    <property type="component" value="Unassembled WGS sequence"/>
</dbReference>
<dbReference type="InterPro" id="IPR012337">
    <property type="entry name" value="RNaseH-like_sf"/>
</dbReference>
<reference evidence="2 3" key="1">
    <citation type="submission" date="2014-03" db="EMBL/GenBank/DDBJ databases">
        <title>Bradyrhizobium valentinum sp. nov., isolated from effective nodules of Lupinus mariae-josephae, a lupine endemic of basic-lime soils in Eastern Spain.</title>
        <authorList>
            <person name="Duran D."/>
            <person name="Rey L."/>
            <person name="Navarro A."/>
            <person name="Busquets A."/>
            <person name="Imperial J."/>
            <person name="Ruiz-Argueso T."/>
        </authorList>
    </citation>
    <scope>NUCLEOTIDE SEQUENCE [LARGE SCALE GENOMIC DNA]</scope>
    <source>
        <strain evidence="2 3">LmjM3</strain>
    </source>
</reference>
<proteinExistence type="predicted"/>
<dbReference type="STRING" id="1518501.CQ10_12200"/>
<dbReference type="Gene3D" id="3.30.420.10">
    <property type="entry name" value="Ribonuclease H-like superfamily/Ribonuclease H"/>
    <property type="match status" value="1"/>
</dbReference>
<dbReference type="InterPro" id="IPR048020">
    <property type="entry name" value="Transpos_IS3"/>
</dbReference>
<accession>A0A0R3KTR6</accession>
<feature type="domain" description="Integrase catalytic" evidence="1">
    <location>
        <begin position="116"/>
        <end position="280"/>
    </location>
</feature>
<name>A0A0R3KTR6_9BRAD</name>
<dbReference type="OrthoDB" id="9803878at2"/>
<evidence type="ECO:0000313" key="3">
    <source>
        <dbReference type="Proteomes" id="UP000051913"/>
    </source>
</evidence>
<dbReference type="AlphaFoldDB" id="A0A0R3KTR6"/>
<evidence type="ECO:0000313" key="2">
    <source>
        <dbReference type="EMBL" id="KRR00509.1"/>
    </source>
</evidence>
<dbReference type="NCBIfam" id="NF033516">
    <property type="entry name" value="transpos_IS3"/>
    <property type="match status" value="1"/>
</dbReference>
<sequence length="285" mass="32315">MTSEATDSNADVQRLCSLAGLPRATYYRHLNRRSRETADCELRDQLQRICLKHPFYGYRRVTATIQRKGMIVNAKKVLRLMREDNLLAQRKAPFLKPPAQRPRDIVVVPNLVRGLVPSAPDQIWVADITYVHLAKTFAYLAVILDAFSRKAVGWAFENTLDASLAIAALDRAIETRKPQRGSLIHHSDRGVQYASIAYRQILADRDITISMSRPGNPFDNAKAESFMKTLKAEEVNGKAFADIRDARRRIDSFIADVYNKERLHSALGYQSPLEFEAAFAQNKAR</sequence>
<dbReference type="Pfam" id="PF00665">
    <property type="entry name" value="rve"/>
    <property type="match status" value="1"/>
</dbReference>